<evidence type="ECO:0000259" key="11">
    <source>
        <dbReference type="Pfam" id="PF08245"/>
    </source>
</evidence>
<evidence type="ECO:0000256" key="6">
    <source>
        <dbReference type="ARBA" id="ARBA00023316"/>
    </source>
</evidence>
<dbReference type="EC" id="6.3.2.13" evidence="7"/>
<dbReference type="SUPFAM" id="SSF53623">
    <property type="entry name" value="MurD-like peptide ligases, catalytic domain"/>
    <property type="match status" value="1"/>
</dbReference>
<feature type="binding site" evidence="7">
    <location>
        <begin position="113"/>
        <end position="119"/>
    </location>
    <ligand>
        <name>ATP</name>
        <dbReference type="ChEBI" id="CHEBI:30616"/>
    </ligand>
</feature>
<gene>
    <name evidence="7" type="primary">murE</name>
    <name evidence="12" type="ORF">BKG89_04285</name>
</gene>
<evidence type="ECO:0000256" key="7">
    <source>
        <dbReference type="HAMAP-Rule" id="MF_00208"/>
    </source>
</evidence>
<feature type="binding site" evidence="7">
    <location>
        <position position="461"/>
    </location>
    <ligand>
        <name>meso-2,6-diaminopimelate</name>
        <dbReference type="ChEBI" id="CHEBI:57791"/>
    </ligand>
</feature>
<keyword evidence="7" id="KW-0067">ATP-binding</keyword>
<dbReference type="PANTHER" id="PTHR23135:SF4">
    <property type="entry name" value="UDP-N-ACETYLMURAMOYL-L-ALANYL-D-GLUTAMATE--2,6-DIAMINOPIMELATE LIGASE MURE HOMOLOG, CHLOROPLASTIC"/>
    <property type="match status" value="1"/>
</dbReference>
<evidence type="ECO:0000259" key="9">
    <source>
        <dbReference type="Pfam" id="PF01225"/>
    </source>
</evidence>
<dbReference type="NCBIfam" id="TIGR01085">
    <property type="entry name" value="murE"/>
    <property type="match status" value="1"/>
</dbReference>
<feature type="domain" description="Mur ligase N-terminal catalytic" evidence="9">
    <location>
        <begin position="22"/>
        <end position="99"/>
    </location>
</feature>
<dbReference type="InterPro" id="IPR005761">
    <property type="entry name" value="UDP-N-AcMur-Glu-dNH2Pim_ligase"/>
</dbReference>
<dbReference type="GO" id="GO:0016874">
    <property type="term" value="F:ligase activity"/>
    <property type="evidence" value="ECO:0007669"/>
    <property type="project" value="UniProtKB-KW"/>
</dbReference>
<reference evidence="12 13" key="1">
    <citation type="submission" date="2016-10" db="EMBL/GenBank/DDBJ databases">
        <title>Rodentibacter gen. nov. and new species.</title>
        <authorList>
            <person name="Christensen H."/>
        </authorList>
    </citation>
    <scope>NUCLEOTIDE SEQUENCE [LARGE SCALE GENOMIC DNA]</scope>
    <source>
        <strain evidence="12 13">1998236014</strain>
    </source>
</reference>
<keyword evidence="7" id="KW-0963">Cytoplasm</keyword>
<dbReference type="SUPFAM" id="SSF53244">
    <property type="entry name" value="MurD-like peptide ligases, peptide-binding domain"/>
    <property type="match status" value="1"/>
</dbReference>
<comment type="subcellular location">
    <subcellularLocation>
        <location evidence="7 8">Cytoplasm</location>
    </subcellularLocation>
</comment>
<feature type="binding site" evidence="7">
    <location>
        <position position="190"/>
    </location>
    <ligand>
        <name>UDP-N-acetyl-alpha-D-muramoyl-L-alanyl-D-glutamate</name>
        <dbReference type="ChEBI" id="CHEBI:83900"/>
    </ligand>
</feature>
<feature type="binding site" evidence="7">
    <location>
        <position position="182"/>
    </location>
    <ligand>
        <name>UDP-N-acetyl-alpha-D-muramoyl-L-alanyl-D-glutamate</name>
        <dbReference type="ChEBI" id="CHEBI:83900"/>
    </ligand>
</feature>
<feature type="binding site" evidence="7">
    <location>
        <begin position="410"/>
        <end position="413"/>
    </location>
    <ligand>
        <name>meso-2,6-diaminopimelate</name>
        <dbReference type="ChEBI" id="CHEBI:57791"/>
    </ligand>
</feature>
<keyword evidence="7" id="KW-0460">Magnesium</keyword>
<evidence type="ECO:0000256" key="2">
    <source>
        <dbReference type="ARBA" id="ARBA00022618"/>
    </source>
</evidence>
<comment type="cofactor">
    <cofactor evidence="7">
        <name>Mg(2+)</name>
        <dbReference type="ChEBI" id="CHEBI:18420"/>
    </cofactor>
</comment>
<keyword evidence="4 7" id="KW-0573">Peptidoglycan synthesis</keyword>
<keyword evidence="6 7" id="KW-0961">Cell wall biogenesis/degradation</keyword>
<comment type="function">
    <text evidence="7">Catalyzes the addition of meso-diaminopimelic acid to the nucleotide precursor UDP-N-acetylmuramoyl-L-alanyl-D-glutamate (UMAG) in the biosynthesis of bacterial cell-wall peptidoglycan.</text>
</comment>
<dbReference type="NCBIfam" id="NF001126">
    <property type="entry name" value="PRK00139.1-4"/>
    <property type="match status" value="1"/>
</dbReference>
<dbReference type="InterPro" id="IPR036615">
    <property type="entry name" value="Mur_ligase_C_dom_sf"/>
</dbReference>
<feature type="modified residue" description="N6-carboxylysine" evidence="7">
    <location>
        <position position="222"/>
    </location>
</feature>
<dbReference type="Pfam" id="PF01225">
    <property type="entry name" value="Mur_ligase"/>
    <property type="match status" value="1"/>
</dbReference>
<feature type="domain" description="Mur ligase C-terminal" evidence="10">
    <location>
        <begin position="337"/>
        <end position="463"/>
    </location>
</feature>
<keyword evidence="7" id="KW-0547">Nucleotide-binding</keyword>
<dbReference type="RefSeq" id="WP_077462951.1">
    <property type="nucleotide sequence ID" value="NZ_MLAA01000014.1"/>
</dbReference>
<feature type="binding site" evidence="7">
    <location>
        <begin position="155"/>
        <end position="156"/>
    </location>
    <ligand>
        <name>UDP-N-acetyl-alpha-D-muramoyl-L-alanyl-D-glutamate</name>
        <dbReference type="ChEBI" id="CHEBI:83900"/>
    </ligand>
</feature>
<feature type="binding site" evidence="7">
    <location>
        <position position="188"/>
    </location>
    <ligand>
        <name>UDP-N-acetyl-alpha-D-muramoyl-L-alanyl-D-glutamate</name>
        <dbReference type="ChEBI" id="CHEBI:83900"/>
    </ligand>
</feature>
<organism evidence="12 13">
    <name type="scientific">Rodentibacter caecimuris</name>
    <dbReference type="NCBI Taxonomy" id="1796644"/>
    <lineage>
        <taxon>Bacteria</taxon>
        <taxon>Pseudomonadati</taxon>
        <taxon>Pseudomonadota</taxon>
        <taxon>Gammaproteobacteria</taxon>
        <taxon>Pasteurellales</taxon>
        <taxon>Pasteurellaceae</taxon>
        <taxon>Rodentibacter</taxon>
    </lineage>
</organism>
<evidence type="ECO:0000256" key="5">
    <source>
        <dbReference type="ARBA" id="ARBA00023306"/>
    </source>
</evidence>
<dbReference type="HAMAP" id="MF_00208">
    <property type="entry name" value="MurE"/>
    <property type="match status" value="1"/>
</dbReference>
<feature type="binding site" evidence="7">
    <location>
        <position position="154"/>
    </location>
    <ligand>
        <name>UDP-N-acetyl-alpha-D-muramoyl-L-alanyl-D-glutamate</name>
        <dbReference type="ChEBI" id="CHEBI:83900"/>
    </ligand>
</feature>
<comment type="PTM">
    <text evidence="7">Carboxylation is probably crucial for Mg(2+) binding and, consequently, for the gamma-phosphate positioning of ATP.</text>
</comment>
<evidence type="ECO:0000256" key="3">
    <source>
        <dbReference type="ARBA" id="ARBA00022960"/>
    </source>
</evidence>
<evidence type="ECO:0000313" key="13">
    <source>
        <dbReference type="Proteomes" id="UP000188820"/>
    </source>
</evidence>
<keyword evidence="7 12" id="KW-0436">Ligase</keyword>
<protein>
    <recommendedName>
        <fullName evidence="7">UDP-N-acetylmuramoyl-L-alanyl-D-glutamate--2,6-diaminopimelate ligase</fullName>
        <ecNumber evidence="7">6.3.2.13</ecNumber>
    </recommendedName>
    <alternativeName>
        <fullName evidence="7">Meso-A2pm-adding enzyme</fullName>
    </alternativeName>
    <alternativeName>
        <fullName evidence="7">Meso-diaminopimelate-adding enzyme</fullName>
    </alternativeName>
    <alternativeName>
        <fullName evidence="7">UDP-MurNAc-L-Ala-D-Glu:meso-diaminopimelate ligase</fullName>
    </alternativeName>
    <alternativeName>
        <fullName evidence="7">UDP-MurNAc-tripeptide synthetase</fullName>
    </alternativeName>
    <alternativeName>
        <fullName evidence="7">UDP-N-acetylmuramyl-tripeptide synthetase</fullName>
    </alternativeName>
</protein>
<dbReference type="NCBIfam" id="NF001123">
    <property type="entry name" value="PRK00139.1-1"/>
    <property type="match status" value="1"/>
</dbReference>
<feature type="binding site" evidence="7">
    <location>
        <begin position="41"/>
        <end position="43"/>
    </location>
    <ligand>
        <name>UDP-N-acetyl-alpha-D-muramoyl-L-alanyl-D-glutamate</name>
        <dbReference type="ChEBI" id="CHEBI:83900"/>
    </ligand>
</feature>
<dbReference type="InterPro" id="IPR004101">
    <property type="entry name" value="Mur_ligase_C"/>
</dbReference>
<feature type="binding site" evidence="7">
    <location>
        <position position="465"/>
    </location>
    <ligand>
        <name>meso-2,6-diaminopimelate</name>
        <dbReference type="ChEBI" id="CHEBI:57791"/>
    </ligand>
</feature>
<evidence type="ECO:0000259" key="10">
    <source>
        <dbReference type="Pfam" id="PF02875"/>
    </source>
</evidence>
<dbReference type="Gene3D" id="3.90.190.20">
    <property type="entry name" value="Mur ligase, C-terminal domain"/>
    <property type="match status" value="1"/>
</dbReference>
<dbReference type="InterPro" id="IPR036565">
    <property type="entry name" value="Mur-like_cat_sf"/>
</dbReference>
<dbReference type="Proteomes" id="UP000188820">
    <property type="component" value="Unassembled WGS sequence"/>
</dbReference>
<comment type="similarity">
    <text evidence="1 7">Belongs to the MurCDEF family. MurE subfamily.</text>
</comment>
<keyword evidence="3 7" id="KW-0133">Cell shape</keyword>
<feature type="short sequence motif" description="Meso-diaminopimelate recognition motif" evidence="7">
    <location>
        <begin position="410"/>
        <end position="413"/>
    </location>
</feature>
<keyword evidence="13" id="KW-1185">Reference proteome</keyword>
<comment type="caution">
    <text evidence="12">The sequence shown here is derived from an EMBL/GenBank/DDBJ whole genome shotgun (WGS) entry which is preliminary data.</text>
</comment>
<keyword evidence="5 7" id="KW-0131">Cell cycle</keyword>
<feature type="domain" description="Mur ligase central" evidence="11">
    <location>
        <begin position="111"/>
        <end position="314"/>
    </location>
</feature>
<evidence type="ECO:0000313" key="12">
    <source>
        <dbReference type="EMBL" id="OOF70217.1"/>
    </source>
</evidence>
<dbReference type="Pfam" id="PF08245">
    <property type="entry name" value="Mur_ligase_M"/>
    <property type="match status" value="1"/>
</dbReference>
<comment type="pathway">
    <text evidence="7 8">Cell wall biogenesis; peptidoglycan biosynthesis.</text>
</comment>
<dbReference type="NCBIfam" id="NF001124">
    <property type="entry name" value="PRK00139.1-2"/>
    <property type="match status" value="1"/>
</dbReference>
<dbReference type="EMBL" id="MLAA01000014">
    <property type="protein sequence ID" value="OOF70217.1"/>
    <property type="molecule type" value="Genomic_DNA"/>
</dbReference>
<name>A0ABX3KXQ5_9PAST</name>
<keyword evidence="2 7" id="KW-0132">Cell division</keyword>
<feature type="binding site" evidence="7">
    <location>
        <position position="386"/>
    </location>
    <ligand>
        <name>meso-2,6-diaminopimelate</name>
        <dbReference type="ChEBI" id="CHEBI:57791"/>
    </ligand>
</feature>
<dbReference type="Gene3D" id="3.40.1390.10">
    <property type="entry name" value="MurE/MurF, N-terminal domain"/>
    <property type="match status" value="1"/>
</dbReference>
<evidence type="ECO:0000256" key="8">
    <source>
        <dbReference type="RuleBase" id="RU004135"/>
    </source>
</evidence>
<sequence>MKKLTALFNLPISLADIEVNDMQSDSRKVKKNDLFVALKGHQVDGNRFISQAIASGAVAVLSETEDRDEHLTIHYIQDTPIIKFYQLSIHLSELAGRFYDNPTQKLALVGVTGTNGKTTVTQLISQWAQLLGKKSAVMGTIGNGLYGQLESSTNTTGSPIDIQSALADFVKQNVNITAIEVSSHGLVQHRVDGLIFKVAVFTNLSRDHLDYHHSMQEYANAKKRLFSTLKSGNQILNADDSIGRQWLDNLPDAVVVSCRADFQPTHNKWLKATNVEFVPDGVIIDIQSCWGTGTFHSPLLGEFNVSNVLLAAATLLTLGYSLTDLTTSVSRLKGVCGRMEVIQKINKPLVIVDYAHTPDALEKALQAARGHCKGKLWCIFGCGGKRDSGKRPLMARAAEQYADMVIVTQDNPRTESPDKIESDIMNGFSRLDKVGVIPDREEAIFFAIDNASASDVIVIAGKGHEDYQIIGTETHHFSDQEIAQKYLQ</sequence>
<dbReference type="InterPro" id="IPR035911">
    <property type="entry name" value="MurE/MurF_N"/>
</dbReference>
<dbReference type="SUPFAM" id="SSF63418">
    <property type="entry name" value="MurE/MurF N-terminal domain"/>
    <property type="match status" value="1"/>
</dbReference>
<accession>A0ABX3KXQ5</accession>
<proteinExistence type="inferred from homology"/>
<dbReference type="Pfam" id="PF02875">
    <property type="entry name" value="Mur_ligase_C"/>
    <property type="match status" value="1"/>
</dbReference>
<dbReference type="InterPro" id="IPR000713">
    <property type="entry name" value="Mur_ligase_N"/>
</dbReference>
<evidence type="ECO:0000256" key="4">
    <source>
        <dbReference type="ARBA" id="ARBA00022984"/>
    </source>
</evidence>
<dbReference type="InterPro" id="IPR013221">
    <property type="entry name" value="Mur_ligase_cen"/>
</dbReference>
<comment type="catalytic activity">
    <reaction evidence="7">
        <text>UDP-N-acetyl-alpha-D-muramoyl-L-alanyl-D-glutamate + meso-2,6-diaminopimelate + ATP = UDP-N-acetyl-alpha-D-muramoyl-L-alanyl-gamma-D-glutamyl-meso-2,6-diaminopimelate + ADP + phosphate + H(+)</text>
        <dbReference type="Rhea" id="RHEA:23676"/>
        <dbReference type="ChEBI" id="CHEBI:15378"/>
        <dbReference type="ChEBI" id="CHEBI:30616"/>
        <dbReference type="ChEBI" id="CHEBI:43474"/>
        <dbReference type="ChEBI" id="CHEBI:57791"/>
        <dbReference type="ChEBI" id="CHEBI:83900"/>
        <dbReference type="ChEBI" id="CHEBI:83905"/>
        <dbReference type="ChEBI" id="CHEBI:456216"/>
        <dbReference type="EC" id="6.3.2.13"/>
    </reaction>
</comment>
<dbReference type="Gene3D" id="3.40.1190.10">
    <property type="entry name" value="Mur-like, catalytic domain"/>
    <property type="match status" value="1"/>
</dbReference>
<evidence type="ECO:0000256" key="1">
    <source>
        <dbReference type="ARBA" id="ARBA00005898"/>
    </source>
</evidence>
<feature type="binding site" evidence="7">
    <location>
        <position position="26"/>
    </location>
    <ligand>
        <name>UDP-N-acetyl-alpha-D-muramoyl-L-alanyl-D-glutamate</name>
        <dbReference type="ChEBI" id="CHEBI:83900"/>
    </ligand>
</feature>
<dbReference type="PANTHER" id="PTHR23135">
    <property type="entry name" value="MUR LIGASE FAMILY MEMBER"/>
    <property type="match status" value="1"/>
</dbReference>
<comment type="caution">
    <text evidence="7">Lacks conserved residue(s) required for the propagation of feature annotation.</text>
</comment>